<keyword evidence="4" id="KW-1185">Reference proteome</keyword>
<evidence type="ECO:0000256" key="1">
    <source>
        <dbReference type="SAM" id="SignalP"/>
    </source>
</evidence>
<comment type="caution">
    <text evidence="3">The sequence shown here is derived from an EMBL/GenBank/DDBJ whole genome shotgun (WGS) entry which is preliminary data.</text>
</comment>
<feature type="domain" description="NTF2-like" evidence="2">
    <location>
        <begin position="33"/>
        <end position="182"/>
    </location>
</feature>
<organism evidence="3 4">
    <name type="scientific">Extremus antarcticus</name>
    <dbReference type="NCBI Taxonomy" id="702011"/>
    <lineage>
        <taxon>Eukaryota</taxon>
        <taxon>Fungi</taxon>
        <taxon>Dikarya</taxon>
        <taxon>Ascomycota</taxon>
        <taxon>Pezizomycotina</taxon>
        <taxon>Dothideomycetes</taxon>
        <taxon>Dothideomycetidae</taxon>
        <taxon>Mycosphaerellales</taxon>
        <taxon>Extremaceae</taxon>
        <taxon>Extremus</taxon>
    </lineage>
</organism>
<evidence type="ECO:0000313" key="3">
    <source>
        <dbReference type="EMBL" id="KAK3048944.1"/>
    </source>
</evidence>
<gene>
    <name evidence="3" type="ORF">LTR09_009839</name>
</gene>
<evidence type="ECO:0000259" key="2">
    <source>
        <dbReference type="Pfam" id="PF26534"/>
    </source>
</evidence>
<evidence type="ECO:0000313" key="4">
    <source>
        <dbReference type="Proteomes" id="UP001271007"/>
    </source>
</evidence>
<feature type="signal peptide" evidence="1">
    <location>
        <begin position="1"/>
        <end position="20"/>
    </location>
</feature>
<proteinExistence type="predicted"/>
<feature type="chain" id="PRO_5042473931" description="NTF2-like domain-containing protein" evidence="1">
    <location>
        <begin position="21"/>
        <end position="221"/>
    </location>
</feature>
<protein>
    <recommendedName>
        <fullName evidence="2">NTF2-like domain-containing protein</fullName>
    </recommendedName>
</protein>
<sequence length="221" mass="23618">MRSTGLSSLALLALGTFASAESWLNPKPRSSACMSNSEARKVAQNFKDLINLPFNTTLAEEAMVPTFQDFSDGVNELINAGCPGPNTLGEATFRSREEFVKGQGTQAPIPFEILNLWSTCDSVHLRWRSSAPGPVTPELPVTGIVAIETAPNPAGSSSEQPWQMVTVFSEFNSGAWLSDIGNFTASCTRAGLPKKPNGMMKVYDACQDVSKSSSSAYAQAT</sequence>
<dbReference type="InterPro" id="IPR058645">
    <property type="entry name" value="NTF2-like_dom_7"/>
</dbReference>
<accession>A0AAJ0DF16</accession>
<name>A0AAJ0DF16_9PEZI</name>
<dbReference type="Proteomes" id="UP001271007">
    <property type="component" value="Unassembled WGS sequence"/>
</dbReference>
<dbReference type="EMBL" id="JAWDJX010000044">
    <property type="protein sequence ID" value="KAK3048944.1"/>
    <property type="molecule type" value="Genomic_DNA"/>
</dbReference>
<dbReference type="AlphaFoldDB" id="A0AAJ0DF16"/>
<keyword evidence="1" id="KW-0732">Signal</keyword>
<dbReference type="Pfam" id="PF26534">
    <property type="entry name" value="NTF2_7"/>
    <property type="match status" value="1"/>
</dbReference>
<reference evidence="3" key="1">
    <citation type="submission" date="2023-04" db="EMBL/GenBank/DDBJ databases">
        <title>Black Yeasts Isolated from many extreme environments.</title>
        <authorList>
            <person name="Coleine C."/>
            <person name="Stajich J.E."/>
            <person name="Selbmann L."/>
        </authorList>
    </citation>
    <scope>NUCLEOTIDE SEQUENCE</scope>
    <source>
        <strain evidence="3">CCFEE 5312</strain>
    </source>
</reference>